<accession>A0AAD6HA97</accession>
<organism evidence="1 2">
    <name type="scientific">Penicillium malachiteum</name>
    <dbReference type="NCBI Taxonomy" id="1324776"/>
    <lineage>
        <taxon>Eukaryota</taxon>
        <taxon>Fungi</taxon>
        <taxon>Dikarya</taxon>
        <taxon>Ascomycota</taxon>
        <taxon>Pezizomycotina</taxon>
        <taxon>Eurotiomycetes</taxon>
        <taxon>Eurotiomycetidae</taxon>
        <taxon>Eurotiales</taxon>
        <taxon>Aspergillaceae</taxon>
        <taxon>Penicillium</taxon>
    </lineage>
</organism>
<dbReference type="EMBL" id="JAQJAN010000023">
    <property type="protein sequence ID" value="KAJ5703301.1"/>
    <property type="molecule type" value="Genomic_DNA"/>
</dbReference>
<proteinExistence type="predicted"/>
<gene>
    <name evidence="1" type="ORF">N7493_011690</name>
</gene>
<dbReference type="AlphaFoldDB" id="A0AAD6HA97"/>
<dbReference type="Proteomes" id="UP001215712">
    <property type="component" value="Unassembled WGS sequence"/>
</dbReference>
<comment type="caution">
    <text evidence="1">The sequence shown here is derived from an EMBL/GenBank/DDBJ whole genome shotgun (WGS) entry which is preliminary data.</text>
</comment>
<evidence type="ECO:0000313" key="2">
    <source>
        <dbReference type="Proteomes" id="UP001215712"/>
    </source>
</evidence>
<protein>
    <submittedName>
        <fullName evidence="1">Uncharacterized protein</fullName>
    </submittedName>
</protein>
<reference evidence="1" key="1">
    <citation type="journal article" date="2023" name="IMA Fungus">
        <title>Comparative genomic study of the Penicillium genus elucidates a diverse pangenome and 15 lateral gene transfer events.</title>
        <authorList>
            <person name="Petersen C."/>
            <person name="Sorensen T."/>
            <person name="Nielsen M.R."/>
            <person name="Sondergaard T.E."/>
            <person name="Sorensen J.L."/>
            <person name="Fitzpatrick D.A."/>
            <person name="Frisvad J.C."/>
            <person name="Nielsen K.L."/>
        </authorList>
    </citation>
    <scope>NUCLEOTIDE SEQUENCE</scope>
    <source>
        <strain evidence="1">IBT 17514</strain>
    </source>
</reference>
<name>A0AAD6HA97_9EURO</name>
<sequence length="62" mass="7020">MARWQYRLQEDDLNFFKGSSSPMDHLTASEDAVNRSRATQEKVIVVNGAALEVIIAFDNTVY</sequence>
<evidence type="ECO:0000313" key="1">
    <source>
        <dbReference type="EMBL" id="KAJ5703301.1"/>
    </source>
</evidence>
<reference evidence="1" key="2">
    <citation type="submission" date="2023-01" db="EMBL/GenBank/DDBJ databases">
        <authorList>
            <person name="Petersen C."/>
        </authorList>
    </citation>
    <scope>NUCLEOTIDE SEQUENCE</scope>
    <source>
        <strain evidence="1">IBT 17514</strain>
    </source>
</reference>
<keyword evidence="2" id="KW-1185">Reference proteome</keyword>